<reference evidence="2 3" key="1">
    <citation type="journal article" date="2021" name="Nat. Plants">
        <title>The Taxus genome provides insights into paclitaxel biosynthesis.</title>
        <authorList>
            <person name="Xiong X."/>
            <person name="Gou J."/>
            <person name="Liao Q."/>
            <person name="Li Y."/>
            <person name="Zhou Q."/>
            <person name="Bi G."/>
            <person name="Li C."/>
            <person name="Du R."/>
            <person name="Wang X."/>
            <person name="Sun T."/>
            <person name="Guo L."/>
            <person name="Liang H."/>
            <person name="Lu P."/>
            <person name="Wu Y."/>
            <person name="Zhang Z."/>
            <person name="Ro D.K."/>
            <person name="Shang Y."/>
            <person name="Huang S."/>
            <person name="Yan J."/>
        </authorList>
    </citation>
    <scope>NUCLEOTIDE SEQUENCE [LARGE SCALE GENOMIC DNA]</scope>
    <source>
        <strain evidence="2">Ta-2019</strain>
    </source>
</reference>
<sequence>ESDIQEEEEGEAKGGGEEAREEEPPLMKPFEGQGQTLSPDETLLHQRELDQTRTIKNNCNNSTPLPEDEDQAMGGTVYQLYLHQTPDSLQHKMTFPELCRKYSAIAWCGRLNTIACASETCARHPSSNVQPPFWIPIHIVNPERPTEHTVFNVTA</sequence>
<comment type="caution">
    <text evidence="2">The sequence shown here is derived from an EMBL/GenBank/DDBJ whole genome shotgun (WGS) entry which is preliminary data.</text>
</comment>
<evidence type="ECO:0000313" key="2">
    <source>
        <dbReference type="EMBL" id="KAH9325435.1"/>
    </source>
</evidence>
<dbReference type="GO" id="GO:0016592">
    <property type="term" value="C:mediator complex"/>
    <property type="evidence" value="ECO:0007669"/>
    <property type="project" value="InterPro"/>
</dbReference>
<dbReference type="PANTHER" id="PTHR35130:SF1">
    <property type="entry name" value="MEDIATOR OF RNA POLYMERASE II TRANSCRIPTION SUBUNIT 16"/>
    <property type="match status" value="1"/>
</dbReference>
<evidence type="ECO:0000313" key="3">
    <source>
        <dbReference type="Proteomes" id="UP000824469"/>
    </source>
</evidence>
<feature type="compositionally biased region" description="Polar residues" evidence="1">
    <location>
        <begin position="54"/>
        <end position="64"/>
    </location>
</feature>
<keyword evidence="3" id="KW-1185">Reference proteome</keyword>
<dbReference type="AlphaFoldDB" id="A0AA38GP30"/>
<feature type="non-terminal residue" evidence="2">
    <location>
        <position position="155"/>
    </location>
</feature>
<proteinExistence type="predicted"/>
<protein>
    <submittedName>
        <fullName evidence="2">Uncharacterized protein</fullName>
    </submittedName>
</protein>
<dbReference type="EMBL" id="JAHRHJ020000002">
    <property type="protein sequence ID" value="KAH9325435.1"/>
    <property type="molecule type" value="Genomic_DNA"/>
</dbReference>
<feature type="region of interest" description="Disordered" evidence="1">
    <location>
        <begin position="1"/>
        <end position="43"/>
    </location>
</feature>
<gene>
    <name evidence="2" type="ORF">KI387_005613</name>
</gene>
<feature type="compositionally biased region" description="Basic and acidic residues" evidence="1">
    <location>
        <begin position="11"/>
        <end position="25"/>
    </location>
</feature>
<feature type="region of interest" description="Disordered" evidence="1">
    <location>
        <begin position="52"/>
        <end position="71"/>
    </location>
</feature>
<accession>A0AA38GP30</accession>
<dbReference type="GO" id="GO:0006355">
    <property type="term" value="P:regulation of DNA-templated transcription"/>
    <property type="evidence" value="ECO:0007669"/>
    <property type="project" value="InterPro"/>
</dbReference>
<feature type="compositionally biased region" description="Acidic residues" evidence="1">
    <location>
        <begin position="1"/>
        <end position="10"/>
    </location>
</feature>
<organism evidence="2 3">
    <name type="scientific">Taxus chinensis</name>
    <name type="common">Chinese yew</name>
    <name type="synonym">Taxus wallichiana var. chinensis</name>
    <dbReference type="NCBI Taxonomy" id="29808"/>
    <lineage>
        <taxon>Eukaryota</taxon>
        <taxon>Viridiplantae</taxon>
        <taxon>Streptophyta</taxon>
        <taxon>Embryophyta</taxon>
        <taxon>Tracheophyta</taxon>
        <taxon>Spermatophyta</taxon>
        <taxon>Pinopsida</taxon>
        <taxon>Pinidae</taxon>
        <taxon>Conifers II</taxon>
        <taxon>Cupressales</taxon>
        <taxon>Taxaceae</taxon>
        <taxon>Taxus</taxon>
    </lineage>
</organism>
<dbReference type="PANTHER" id="PTHR35130">
    <property type="entry name" value="MEDIATOR OF RNA POLYMERASE II TRANSCRIPTION SUBUNIT 16"/>
    <property type="match status" value="1"/>
</dbReference>
<evidence type="ECO:0000256" key="1">
    <source>
        <dbReference type="SAM" id="MobiDB-lite"/>
    </source>
</evidence>
<dbReference type="Proteomes" id="UP000824469">
    <property type="component" value="Unassembled WGS sequence"/>
</dbReference>
<feature type="non-terminal residue" evidence="2">
    <location>
        <position position="1"/>
    </location>
</feature>
<dbReference type="InterPro" id="IPR038836">
    <property type="entry name" value="MED16"/>
</dbReference>
<name>A0AA38GP30_TAXCH</name>